<protein>
    <submittedName>
        <fullName evidence="1">Uncharacterized protein</fullName>
    </submittedName>
</protein>
<evidence type="ECO:0000313" key="3">
    <source>
        <dbReference type="Proteomes" id="UP000469943"/>
    </source>
</evidence>
<sequence length="241" mass="27697">MYKYMFRDAPCDVFFIVYYADGMRFFLNCDDPDYPQLVCGIADATPFDDDWIAGITAETYGLTHEETDGMGNGHMVMNQGYSIESLNYNPVSNSWFDDYVDSEGRAVVLSSPVRCTTRRKRNETAFVAWNAVTPSAHRSRGMASRPLASGTRQAMHSHLNHVKTDLRRMGCSSSVINRLKADTLFEYSNVDELREIITMIFADQMFQRNSRSMNRNYLRSALLRYLMFLETQNMSRLSKGR</sequence>
<dbReference type="OrthoDB" id="9859755at2"/>
<evidence type="ECO:0000313" key="4">
    <source>
        <dbReference type="Proteomes" id="UP000482084"/>
    </source>
</evidence>
<gene>
    <name evidence="1" type="ORF">DSM100688_1880</name>
    <name evidence="2" type="ORF">GFD24_06335</name>
</gene>
<proteinExistence type="predicted"/>
<accession>A0A6L4WYD8</accession>
<name>A0A6L4WYD8_9BIFI</name>
<dbReference type="AlphaFoldDB" id="A0A6L4WYD8"/>
<organism evidence="1 4">
    <name type="scientific">Bifidobacterium ramosum</name>
    <dbReference type="NCBI Taxonomy" id="1798158"/>
    <lineage>
        <taxon>Bacteria</taxon>
        <taxon>Bacillati</taxon>
        <taxon>Actinomycetota</taxon>
        <taxon>Actinomycetes</taxon>
        <taxon>Bifidobacteriales</taxon>
        <taxon>Bifidobacteriaceae</taxon>
        <taxon>Bifidobacterium</taxon>
    </lineage>
</organism>
<dbReference type="RefSeq" id="WP_152358889.1">
    <property type="nucleotide sequence ID" value="NZ_WBSM01000011.1"/>
</dbReference>
<dbReference type="Proteomes" id="UP000482084">
    <property type="component" value="Unassembled WGS sequence"/>
</dbReference>
<keyword evidence="4" id="KW-1185">Reference proteome</keyword>
<reference evidence="1 4" key="2">
    <citation type="submission" date="2019-10" db="EMBL/GenBank/DDBJ databases">
        <title>Characterization of the phylogenetic diversity of two novel species belonging to the genus Bifidobacterium: Bifidobacterium cebidarum sp. nov. and Bifidobacterium leontopitheci sp. nov.</title>
        <authorList>
            <person name="Lugli G.A."/>
            <person name="Duranti S."/>
            <person name="Milani C."/>
            <person name="Turroni F."/>
            <person name="Ventura M."/>
        </authorList>
    </citation>
    <scope>NUCLEOTIDE SEQUENCE [LARGE SCALE GENOMIC DNA]</scope>
    <source>
        <strain evidence="1 4">DSM 100688</strain>
    </source>
</reference>
<dbReference type="Proteomes" id="UP000469943">
    <property type="component" value="Unassembled WGS sequence"/>
</dbReference>
<evidence type="ECO:0000313" key="2">
    <source>
        <dbReference type="EMBL" id="NEG71832.1"/>
    </source>
</evidence>
<comment type="caution">
    <text evidence="1">The sequence shown here is derived from an EMBL/GenBank/DDBJ whole genome shotgun (WGS) entry which is preliminary data.</text>
</comment>
<dbReference type="EMBL" id="WHZX01000004">
    <property type="protein sequence ID" value="NEG71832.1"/>
    <property type="molecule type" value="Genomic_DNA"/>
</dbReference>
<reference evidence="2 3" key="1">
    <citation type="submission" date="2019-10" db="EMBL/GenBank/DDBJ databases">
        <title>Bifidobacterium from non-human primates.</title>
        <authorList>
            <person name="Modesto M."/>
        </authorList>
    </citation>
    <scope>NUCLEOTIDE SEQUENCE [LARGE SCALE GENOMIC DNA]</scope>
    <source>
        <strain evidence="2 3">TREM</strain>
    </source>
</reference>
<evidence type="ECO:0000313" key="1">
    <source>
        <dbReference type="EMBL" id="KAB8287105.1"/>
    </source>
</evidence>
<dbReference type="EMBL" id="WBSM01000011">
    <property type="protein sequence ID" value="KAB8287105.1"/>
    <property type="molecule type" value="Genomic_DNA"/>
</dbReference>